<protein>
    <submittedName>
        <fullName evidence="2">Uncharacterized protein</fullName>
    </submittedName>
</protein>
<gene>
    <name evidence="2" type="ORF">B0T25DRAFT_100510</name>
</gene>
<sequence length="354" mass="38760">MSSPTPADPYPAFDLFLPLITDSTADWKIKNAPPGPDGAVEAHRVNLTGYDRVNATCVRGRLFHVAHGVIGSGSTRPATLVVFEWLLVPQGGQRFREVEIDVTFRAHGRRPGTLEGADHLSEYTPEVRAVAPSVPVKSYISGREVQVEHSVGGKLTVGYAPFVSAGPEAARKKTEKTDRTDFRFVAGYPAYVDKKWGEPNSVHWTLQENGPQESGLPHLVRTAVLLQRKAGDAKGMFGAKIKTSADVSAWENAVQSLHKMVGAVPKDDPVYFDPKPAQGVTHGAAVLYGSREVANVESPFDQDNLGKEDLAKFLVPDDDEKWRVMKTSAPKEEAAEEKEPEPEEDVDLDWDLEL</sequence>
<evidence type="ECO:0000313" key="2">
    <source>
        <dbReference type="EMBL" id="KAK3359508.1"/>
    </source>
</evidence>
<feature type="compositionally biased region" description="Acidic residues" evidence="1">
    <location>
        <begin position="334"/>
        <end position="354"/>
    </location>
</feature>
<reference evidence="2" key="2">
    <citation type="submission" date="2023-06" db="EMBL/GenBank/DDBJ databases">
        <authorList>
            <consortium name="Lawrence Berkeley National Laboratory"/>
            <person name="Haridas S."/>
            <person name="Hensen N."/>
            <person name="Bonometti L."/>
            <person name="Westerberg I."/>
            <person name="Brannstrom I.O."/>
            <person name="Guillou S."/>
            <person name="Cros-Aarteil S."/>
            <person name="Calhoun S."/>
            <person name="Kuo A."/>
            <person name="Mondo S."/>
            <person name="Pangilinan J."/>
            <person name="Riley R."/>
            <person name="Labutti K."/>
            <person name="Andreopoulos B."/>
            <person name="Lipzen A."/>
            <person name="Chen C."/>
            <person name="Yanf M."/>
            <person name="Daum C."/>
            <person name="Ng V."/>
            <person name="Clum A."/>
            <person name="Steindorff A."/>
            <person name="Ohm R."/>
            <person name="Martin F."/>
            <person name="Silar P."/>
            <person name="Natvig D."/>
            <person name="Lalanne C."/>
            <person name="Gautier V."/>
            <person name="Ament-Velasquez S.L."/>
            <person name="Kruys A."/>
            <person name="Hutchinson M.I."/>
            <person name="Powell A.J."/>
            <person name="Barry K."/>
            <person name="Miller A.N."/>
            <person name="Grigoriev I.V."/>
            <person name="Debuchy R."/>
            <person name="Gladieux P."/>
            <person name="Thoren M.H."/>
            <person name="Johannesson H."/>
        </authorList>
    </citation>
    <scope>NUCLEOTIDE SEQUENCE</scope>
    <source>
        <strain evidence="2">CBS 955.72</strain>
    </source>
</reference>
<feature type="region of interest" description="Disordered" evidence="1">
    <location>
        <begin position="324"/>
        <end position="354"/>
    </location>
</feature>
<dbReference type="Proteomes" id="UP001275084">
    <property type="component" value="Unassembled WGS sequence"/>
</dbReference>
<evidence type="ECO:0000313" key="3">
    <source>
        <dbReference type="Proteomes" id="UP001275084"/>
    </source>
</evidence>
<accession>A0AAJ0HQH3</accession>
<organism evidence="2 3">
    <name type="scientific">Lasiosphaeria hispida</name>
    <dbReference type="NCBI Taxonomy" id="260671"/>
    <lineage>
        <taxon>Eukaryota</taxon>
        <taxon>Fungi</taxon>
        <taxon>Dikarya</taxon>
        <taxon>Ascomycota</taxon>
        <taxon>Pezizomycotina</taxon>
        <taxon>Sordariomycetes</taxon>
        <taxon>Sordariomycetidae</taxon>
        <taxon>Sordariales</taxon>
        <taxon>Lasiosphaeriaceae</taxon>
        <taxon>Lasiosphaeria</taxon>
    </lineage>
</organism>
<dbReference type="AlphaFoldDB" id="A0AAJ0HQH3"/>
<dbReference type="EMBL" id="JAUIQD010000002">
    <property type="protein sequence ID" value="KAK3359508.1"/>
    <property type="molecule type" value="Genomic_DNA"/>
</dbReference>
<evidence type="ECO:0000256" key="1">
    <source>
        <dbReference type="SAM" id="MobiDB-lite"/>
    </source>
</evidence>
<keyword evidence="3" id="KW-1185">Reference proteome</keyword>
<name>A0AAJ0HQH3_9PEZI</name>
<reference evidence="2" key="1">
    <citation type="journal article" date="2023" name="Mol. Phylogenet. Evol.">
        <title>Genome-scale phylogeny and comparative genomics of the fungal order Sordariales.</title>
        <authorList>
            <person name="Hensen N."/>
            <person name="Bonometti L."/>
            <person name="Westerberg I."/>
            <person name="Brannstrom I.O."/>
            <person name="Guillou S."/>
            <person name="Cros-Aarteil S."/>
            <person name="Calhoun S."/>
            <person name="Haridas S."/>
            <person name="Kuo A."/>
            <person name="Mondo S."/>
            <person name="Pangilinan J."/>
            <person name="Riley R."/>
            <person name="LaButti K."/>
            <person name="Andreopoulos B."/>
            <person name="Lipzen A."/>
            <person name="Chen C."/>
            <person name="Yan M."/>
            <person name="Daum C."/>
            <person name="Ng V."/>
            <person name="Clum A."/>
            <person name="Steindorff A."/>
            <person name="Ohm R.A."/>
            <person name="Martin F."/>
            <person name="Silar P."/>
            <person name="Natvig D.O."/>
            <person name="Lalanne C."/>
            <person name="Gautier V."/>
            <person name="Ament-Velasquez S.L."/>
            <person name="Kruys A."/>
            <person name="Hutchinson M.I."/>
            <person name="Powell A.J."/>
            <person name="Barry K."/>
            <person name="Miller A.N."/>
            <person name="Grigoriev I.V."/>
            <person name="Debuchy R."/>
            <person name="Gladieux P."/>
            <person name="Hiltunen Thoren M."/>
            <person name="Johannesson H."/>
        </authorList>
    </citation>
    <scope>NUCLEOTIDE SEQUENCE</scope>
    <source>
        <strain evidence="2">CBS 955.72</strain>
    </source>
</reference>
<comment type="caution">
    <text evidence="2">The sequence shown here is derived from an EMBL/GenBank/DDBJ whole genome shotgun (WGS) entry which is preliminary data.</text>
</comment>
<proteinExistence type="predicted"/>